<evidence type="ECO:0000256" key="5">
    <source>
        <dbReference type="ARBA" id="ARBA00023133"/>
    </source>
</evidence>
<dbReference type="GO" id="GO:0004418">
    <property type="term" value="F:hydroxymethylbilane synthase activity"/>
    <property type="evidence" value="ECO:0007669"/>
    <property type="project" value="InterPro"/>
</dbReference>
<evidence type="ECO:0000313" key="12">
    <source>
        <dbReference type="EMBL" id="EMG22293.1"/>
    </source>
</evidence>
<reference evidence="12 13" key="1">
    <citation type="submission" date="2013-02" db="EMBL/GenBank/DDBJ databases">
        <authorList>
            <person name="Harkins D.M."/>
            <person name="Durkin A.S."/>
            <person name="Brinkac L.M."/>
            <person name="Haft D.H."/>
            <person name="Selengut J.D."/>
            <person name="Sanka R."/>
            <person name="DePew J."/>
            <person name="Purushe J."/>
            <person name="Tulsiani S.M."/>
            <person name="Graham G.C."/>
            <person name="Burns M.-A."/>
            <person name="Dohnt M.F."/>
            <person name="Smythe L.D."/>
            <person name="McKay D.B."/>
            <person name="Craig S.B."/>
            <person name="Vinetz J.M."/>
            <person name="Sutton G.G."/>
            <person name="Nierman W.C."/>
            <person name="Fouts D.E."/>
        </authorList>
    </citation>
    <scope>NUCLEOTIDE SEQUENCE [LARGE SCALE GENOMIC DNA]</scope>
    <source>
        <strain evidence="12 13">LT2050</strain>
    </source>
</reference>
<dbReference type="EMBL" id="AFMD02000232">
    <property type="protein sequence ID" value="EMG22293.1"/>
    <property type="molecule type" value="Genomic_DNA"/>
</dbReference>
<accession>M3IM65</accession>
<dbReference type="UniPathway" id="UPA00251">
    <property type="reaction ID" value="UER00318"/>
</dbReference>
<dbReference type="Pfam" id="PF01379">
    <property type="entry name" value="Porphobil_deam"/>
    <property type="match status" value="1"/>
</dbReference>
<dbReference type="PANTHER" id="PTHR11458">
    <property type="entry name" value="DELTA-AMINOLEVULINIC ACID DEHYDRATASE"/>
    <property type="match status" value="1"/>
</dbReference>
<sequence length="815" mass="91378">MELFFREASGDQDLQTPLWKMGTKGVFTQDLTADLVEKKVDIVIHSWKDLDLEGHPDTTIIGVLDRADQRDVLLWKKSSLSKYSPSVLKIHTSSPRREYNLRKFLSFSLPSRYTNSSLVFLPIRGNIQTRIRKWKESDSDGLVLAKAALDRLLSEDFFNSDELEYQEIRKFLKDSMDESVYQIFPLSLNPTAPGQGAIAAEVRTEDNWVLDRIRTLSKSEVVLAVEEERKILKRFGGGCHQKIGVSILQKAYGKILYQRGLSDSGEVLEVEEQFSEIFAPPADSVSKVYPVPGEAVKQKRTPLDSSNGLIFSEDGQNNKTIFPTELILKDWLVTRGNAFPNLSPALEHTGLIWTSGLKTWFQLAQRDIWVHGSLDALGEDELPKHSIFGKPLDFIKCTHVGSTEIASGLGRVLTYQTQAMEDHPDLSEKTHFFWMSASQFDKALSIFPQICNGFHACGPGITYSHIRKVLGESANLSIFIRYESWLASLGLEEFKGKKLETKQRRIRLNAGLRNLASSESLNSKKLIQPIFIVEGLKEKEKMDSLPGVFRDTESSVFKQVELDLKAGVTHFILFLIPELKSNSEIPKSFYERSISSLKKKFPESFLWIDTCMCSLTTHGHCGLLHPDGSIDNHTSVKHLSDIALVYAQSGADGIAPSDMMDGRIKSHRSILDLNGFSNIPILSYSTKFKSNFYGPFRAAADSAPAQGDRSSYQIDVRNREDAVLSSIRDKEEGADFLMVKPGMTSIDLIGPIREKTGLPTGVYQVSGEYASIHYLSQNGFCDFDSALSETWQIFSRAGASYLITYAARRGKEILS</sequence>
<dbReference type="CDD" id="cd00384">
    <property type="entry name" value="ALAD_PBGS"/>
    <property type="match status" value="1"/>
</dbReference>
<dbReference type="Gene3D" id="3.20.20.70">
    <property type="entry name" value="Aldolase class I"/>
    <property type="match status" value="1"/>
</dbReference>
<dbReference type="GO" id="GO:0004655">
    <property type="term" value="F:porphobilinogen synthase activity"/>
    <property type="evidence" value="ECO:0007669"/>
    <property type="project" value="UniProtKB-EC"/>
</dbReference>
<dbReference type="Proteomes" id="UP000011778">
    <property type="component" value="Unassembled WGS sequence"/>
</dbReference>
<dbReference type="CDD" id="cd13647">
    <property type="entry name" value="PBP2_PBGD_2"/>
    <property type="match status" value="1"/>
</dbReference>
<dbReference type="EC" id="4.2.1.24" evidence="3"/>
<dbReference type="Gene3D" id="3.40.190.10">
    <property type="entry name" value="Periplasmic binding protein-like II"/>
    <property type="match status" value="2"/>
</dbReference>
<dbReference type="PANTHER" id="PTHR11458:SF0">
    <property type="entry name" value="DELTA-AMINOLEVULINIC ACID DEHYDRATASE"/>
    <property type="match status" value="1"/>
</dbReference>
<keyword evidence="6" id="KW-0456">Lyase</keyword>
<comment type="similarity">
    <text evidence="2 10">Belongs to the ALAD family.</text>
</comment>
<comment type="pathway">
    <text evidence="1">Porphyrin-containing compound metabolism; protoporphyrin-IX biosynthesis; coproporphyrinogen-III from 5-aminolevulinate: step 1/4.</text>
</comment>
<evidence type="ECO:0000256" key="8">
    <source>
        <dbReference type="ARBA" id="ARBA00032837"/>
    </source>
</evidence>
<evidence type="ECO:0000256" key="4">
    <source>
        <dbReference type="ARBA" id="ARBA00020771"/>
    </source>
</evidence>
<gene>
    <name evidence="12" type="primary">hemB</name>
    <name evidence="12" type="ORF">LEP1GSC150_0990</name>
</gene>
<evidence type="ECO:0000256" key="9">
    <source>
        <dbReference type="ARBA" id="ARBA00047651"/>
    </source>
</evidence>
<dbReference type="InterPro" id="IPR013785">
    <property type="entry name" value="Aldolase_TIM"/>
</dbReference>
<evidence type="ECO:0000259" key="11">
    <source>
        <dbReference type="Pfam" id="PF01379"/>
    </source>
</evidence>
<dbReference type="SUPFAM" id="SSF53850">
    <property type="entry name" value="Periplasmic binding protein-like II"/>
    <property type="match status" value="1"/>
</dbReference>
<keyword evidence="5" id="KW-0350">Heme biosynthesis</keyword>
<dbReference type="GO" id="GO:0006782">
    <property type="term" value="P:protoporphyrinogen IX biosynthetic process"/>
    <property type="evidence" value="ECO:0007669"/>
    <property type="project" value="UniProtKB-UniPathway"/>
</dbReference>
<evidence type="ECO:0000256" key="7">
    <source>
        <dbReference type="ARBA" id="ARBA00023244"/>
    </source>
</evidence>
<keyword evidence="7" id="KW-0627">Porphyrin biosynthesis</keyword>
<proteinExistence type="inferred from homology"/>
<evidence type="ECO:0000256" key="10">
    <source>
        <dbReference type="RuleBase" id="RU004161"/>
    </source>
</evidence>
<dbReference type="InterPro" id="IPR022417">
    <property type="entry name" value="Porphobilin_deaminase_N"/>
</dbReference>
<dbReference type="SMART" id="SM01004">
    <property type="entry name" value="ALAD"/>
    <property type="match status" value="1"/>
</dbReference>
<protein>
    <recommendedName>
        <fullName evidence="4">Delta-aminolevulinic acid dehydratase</fullName>
        <ecNumber evidence="3">4.2.1.24</ecNumber>
    </recommendedName>
    <alternativeName>
        <fullName evidence="8">Porphobilinogen synthase</fullName>
    </alternativeName>
</protein>
<evidence type="ECO:0000256" key="6">
    <source>
        <dbReference type="ARBA" id="ARBA00023239"/>
    </source>
</evidence>
<organism evidence="12 13">
    <name type="scientific">Leptospira interrogans serovar Copenhageni str. LT2050</name>
    <dbReference type="NCBI Taxonomy" id="1001598"/>
    <lineage>
        <taxon>Bacteria</taxon>
        <taxon>Pseudomonadati</taxon>
        <taxon>Spirochaetota</taxon>
        <taxon>Spirochaetia</taxon>
        <taxon>Leptospirales</taxon>
        <taxon>Leptospiraceae</taxon>
        <taxon>Leptospira</taxon>
    </lineage>
</organism>
<dbReference type="SUPFAM" id="SSF51569">
    <property type="entry name" value="Aldolase"/>
    <property type="match status" value="1"/>
</dbReference>
<dbReference type="AlphaFoldDB" id="M3IM65"/>
<evidence type="ECO:0000256" key="1">
    <source>
        <dbReference type="ARBA" id="ARBA00004694"/>
    </source>
</evidence>
<dbReference type="GO" id="GO:0008270">
    <property type="term" value="F:zinc ion binding"/>
    <property type="evidence" value="ECO:0007669"/>
    <property type="project" value="TreeGrafter"/>
</dbReference>
<evidence type="ECO:0000313" key="13">
    <source>
        <dbReference type="Proteomes" id="UP000011778"/>
    </source>
</evidence>
<comment type="catalytic activity">
    <reaction evidence="9">
        <text>2 5-aminolevulinate = porphobilinogen + 2 H2O + H(+)</text>
        <dbReference type="Rhea" id="RHEA:24064"/>
        <dbReference type="ChEBI" id="CHEBI:15377"/>
        <dbReference type="ChEBI" id="CHEBI:15378"/>
        <dbReference type="ChEBI" id="CHEBI:58126"/>
        <dbReference type="ChEBI" id="CHEBI:356416"/>
        <dbReference type="EC" id="4.2.1.24"/>
    </reaction>
</comment>
<dbReference type="Pfam" id="PF00490">
    <property type="entry name" value="ALAD"/>
    <property type="match status" value="1"/>
</dbReference>
<name>M3IM65_LEPIT</name>
<feature type="domain" description="Porphobilinogen deaminase N-terminal" evidence="11">
    <location>
        <begin position="4"/>
        <end position="209"/>
    </location>
</feature>
<evidence type="ECO:0000256" key="2">
    <source>
        <dbReference type="ARBA" id="ARBA00008055"/>
    </source>
</evidence>
<dbReference type="PRINTS" id="PR00144">
    <property type="entry name" value="DALDHYDRTASE"/>
</dbReference>
<dbReference type="InterPro" id="IPR001731">
    <property type="entry name" value="ALAD"/>
</dbReference>
<dbReference type="GO" id="GO:0005829">
    <property type="term" value="C:cytosol"/>
    <property type="evidence" value="ECO:0007669"/>
    <property type="project" value="TreeGrafter"/>
</dbReference>
<comment type="caution">
    <text evidence="12">The sequence shown here is derived from an EMBL/GenBank/DDBJ whole genome shotgun (WGS) entry which is preliminary data.</text>
</comment>
<dbReference type="NCBIfam" id="NF006762">
    <property type="entry name" value="PRK09283.1"/>
    <property type="match status" value="1"/>
</dbReference>
<evidence type="ECO:0000256" key="3">
    <source>
        <dbReference type="ARBA" id="ARBA00012053"/>
    </source>
</evidence>